<dbReference type="PANTHER" id="PTHR45138">
    <property type="entry name" value="REGULATORY COMPONENTS OF SENSORY TRANSDUCTION SYSTEM"/>
    <property type="match status" value="1"/>
</dbReference>
<protein>
    <recommendedName>
        <fullName evidence="1">diguanylate cyclase</fullName>
        <ecNumber evidence="1">2.7.7.65</ecNumber>
    </recommendedName>
</protein>
<evidence type="ECO:0000259" key="3">
    <source>
        <dbReference type="PROSITE" id="PS50887"/>
    </source>
</evidence>
<evidence type="ECO:0000313" key="5">
    <source>
        <dbReference type="Proteomes" id="UP000186513"/>
    </source>
</evidence>
<dbReference type="AlphaFoldDB" id="A0A1K2HBJ9"/>
<keyword evidence="5" id="KW-1185">Reference proteome</keyword>
<dbReference type="SMART" id="SM00267">
    <property type="entry name" value="GGDEF"/>
    <property type="match status" value="1"/>
</dbReference>
<dbReference type="PROSITE" id="PS50887">
    <property type="entry name" value="GGDEF"/>
    <property type="match status" value="1"/>
</dbReference>
<dbReference type="CDD" id="cd01949">
    <property type="entry name" value="GGDEF"/>
    <property type="match status" value="1"/>
</dbReference>
<comment type="catalytic activity">
    <reaction evidence="2">
        <text>2 GTP = 3',3'-c-di-GMP + 2 diphosphate</text>
        <dbReference type="Rhea" id="RHEA:24898"/>
        <dbReference type="ChEBI" id="CHEBI:33019"/>
        <dbReference type="ChEBI" id="CHEBI:37565"/>
        <dbReference type="ChEBI" id="CHEBI:58805"/>
        <dbReference type="EC" id="2.7.7.65"/>
    </reaction>
</comment>
<dbReference type="Pfam" id="PF00990">
    <property type="entry name" value="GGDEF"/>
    <property type="match status" value="1"/>
</dbReference>
<dbReference type="EC" id="2.7.7.65" evidence="1"/>
<dbReference type="InterPro" id="IPR000160">
    <property type="entry name" value="GGDEF_dom"/>
</dbReference>
<dbReference type="STRING" id="1121279.SAMN02745887_01150"/>
<dbReference type="FunFam" id="3.30.70.270:FF:000001">
    <property type="entry name" value="Diguanylate cyclase domain protein"/>
    <property type="match status" value="1"/>
</dbReference>
<accession>A0A1K2HBJ9</accession>
<evidence type="ECO:0000313" key="4">
    <source>
        <dbReference type="EMBL" id="SFZ74184.1"/>
    </source>
</evidence>
<feature type="domain" description="GGDEF" evidence="3">
    <location>
        <begin position="187"/>
        <end position="318"/>
    </location>
</feature>
<evidence type="ECO:0000256" key="1">
    <source>
        <dbReference type="ARBA" id="ARBA00012528"/>
    </source>
</evidence>
<reference evidence="4 5" key="1">
    <citation type="submission" date="2016-11" db="EMBL/GenBank/DDBJ databases">
        <authorList>
            <person name="Jaros S."/>
            <person name="Januszkiewicz K."/>
            <person name="Wedrychowicz H."/>
        </authorList>
    </citation>
    <scope>NUCLEOTIDE SEQUENCE [LARGE SCALE GENOMIC DNA]</scope>
    <source>
        <strain evidence="4 5">DSM 18899</strain>
    </source>
</reference>
<dbReference type="InterPro" id="IPR050469">
    <property type="entry name" value="Diguanylate_Cyclase"/>
</dbReference>
<organism evidence="4 5">
    <name type="scientific">Chitinimonas taiwanensis DSM 18899</name>
    <dbReference type="NCBI Taxonomy" id="1121279"/>
    <lineage>
        <taxon>Bacteria</taxon>
        <taxon>Pseudomonadati</taxon>
        <taxon>Pseudomonadota</taxon>
        <taxon>Betaproteobacteria</taxon>
        <taxon>Neisseriales</taxon>
        <taxon>Chitinibacteraceae</taxon>
        <taxon>Chitinimonas</taxon>
    </lineage>
</organism>
<name>A0A1K2HBJ9_9NEIS</name>
<dbReference type="InterPro" id="IPR043128">
    <property type="entry name" value="Rev_trsase/Diguanyl_cyclase"/>
</dbReference>
<dbReference type="InterPro" id="IPR029787">
    <property type="entry name" value="Nucleotide_cyclase"/>
</dbReference>
<dbReference type="Proteomes" id="UP000186513">
    <property type="component" value="Unassembled WGS sequence"/>
</dbReference>
<dbReference type="GO" id="GO:0043709">
    <property type="term" value="P:cell adhesion involved in single-species biofilm formation"/>
    <property type="evidence" value="ECO:0007669"/>
    <property type="project" value="TreeGrafter"/>
</dbReference>
<dbReference type="GO" id="GO:1902201">
    <property type="term" value="P:negative regulation of bacterial-type flagellum-dependent cell motility"/>
    <property type="evidence" value="ECO:0007669"/>
    <property type="project" value="TreeGrafter"/>
</dbReference>
<sequence length="318" mass="35443">MNERPMTSPHSPTLTPADIARVALKRLAELGLPPTPENYTKFYNAIAAIKSPTDKSDAELKSAYQVLFRVSDVLDGMSDTSETLLEDLVRGGEVMSQSLDALRSRSDPTAVKEVLSTLIESTDSVCQTVSNSHRDLQELKSAVDKIQSDLAINRKTLEQDPLTGALNRQGLEHMLAREVKRARRGQLALSVAIIDLDDFKQVNDRFGHLVGDKVLVHFASVTKAVLRESDVLVRYGGEEFLLLLPETDLNGARFLIDRLRQVNVKTPFFHQSQHVDIRFSAGVAELKIDENGHAMLIRADEAMYRAKHEGRDRVIFAD</sequence>
<dbReference type="GO" id="GO:0052621">
    <property type="term" value="F:diguanylate cyclase activity"/>
    <property type="evidence" value="ECO:0007669"/>
    <property type="project" value="UniProtKB-EC"/>
</dbReference>
<evidence type="ECO:0000256" key="2">
    <source>
        <dbReference type="ARBA" id="ARBA00034247"/>
    </source>
</evidence>
<proteinExistence type="predicted"/>
<dbReference type="EMBL" id="FPKR01000004">
    <property type="protein sequence ID" value="SFZ74184.1"/>
    <property type="molecule type" value="Genomic_DNA"/>
</dbReference>
<gene>
    <name evidence="4" type="ORF">SAMN02745887_01150</name>
</gene>
<dbReference type="Gene3D" id="3.30.70.270">
    <property type="match status" value="1"/>
</dbReference>
<dbReference type="GO" id="GO:0005886">
    <property type="term" value="C:plasma membrane"/>
    <property type="evidence" value="ECO:0007669"/>
    <property type="project" value="TreeGrafter"/>
</dbReference>
<dbReference type="NCBIfam" id="TIGR00254">
    <property type="entry name" value="GGDEF"/>
    <property type="match status" value="1"/>
</dbReference>
<dbReference type="PANTHER" id="PTHR45138:SF9">
    <property type="entry name" value="DIGUANYLATE CYCLASE DGCM-RELATED"/>
    <property type="match status" value="1"/>
</dbReference>
<dbReference type="SUPFAM" id="SSF55073">
    <property type="entry name" value="Nucleotide cyclase"/>
    <property type="match status" value="1"/>
</dbReference>